<comment type="similarity">
    <text evidence="1 2">Belongs to the VPS16 family.</text>
</comment>
<feature type="domain" description="Vps16 C-terminal" evidence="3">
    <location>
        <begin position="530"/>
        <end position="698"/>
    </location>
</feature>
<dbReference type="PIRSF" id="PIRSF007949">
    <property type="entry name" value="VPS16"/>
    <property type="match status" value="1"/>
</dbReference>
<feature type="domain" description="Vps16 C-terminal" evidence="3">
    <location>
        <begin position="711"/>
        <end position="877"/>
    </location>
</feature>
<dbReference type="GO" id="GO:0005765">
    <property type="term" value="C:lysosomal membrane"/>
    <property type="evidence" value="ECO:0007669"/>
    <property type="project" value="TreeGrafter"/>
</dbReference>
<dbReference type="PANTHER" id="PTHR12811">
    <property type="entry name" value="VACUOLAR PROTEIN SORTING VPS16"/>
    <property type="match status" value="1"/>
</dbReference>
<name>A0A225VTS5_9STRA</name>
<protein>
    <submittedName>
        <fullName evidence="5">Vacuolar protein sorting-associated protein</fullName>
    </submittedName>
</protein>
<dbReference type="GO" id="GO:0006886">
    <property type="term" value="P:intracellular protein transport"/>
    <property type="evidence" value="ECO:0007669"/>
    <property type="project" value="InterPro"/>
</dbReference>
<dbReference type="SUPFAM" id="SSF50978">
    <property type="entry name" value="WD40 repeat-like"/>
    <property type="match status" value="1"/>
</dbReference>
<dbReference type="OrthoDB" id="1792at2759"/>
<organism evidence="5 6">
    <name type="scientific">Phytophthora megakarya</name>
    <dbReference type="NCBI Taxonomy" id="4795"/>
    <lineage>
        <taxon>Eukaryota</taxon>
        <taxon>Sar</taxon>
        <taxon>Stramenopiles</taxon>
        <taxon>Oomycota</taxon>
        <taxon>Peronosporomycetes</taxon>
        <taxon>Peronosporales</taxon>
        <taxon>Peronosporaceae</taxon>
        <taxon>Phytophthora</taxon>
    </lineage>
</organism>
<evidence type="ECO:0000256" key="1">
    <source>
        <dbReference type="ARBA" id="ARBA00009250"/>
    </source>
</evidence>
<dbReference type="Pfam" id="PF04840">
    <property type="entry name" value="Vps16_C"/>
    <property type="match status" value="2"/>
</dbReference>
<evidence type="ECO:0000313" key="5">
    <source>
        <dbReference type="EMBL" id="OWZ08846.1"/>
    </source>
</evidence>
<dbReference type="Pfam" id="PF04841">
    <property type="entry name" value="Vps16_N"/>
    <property type="match status" value="1"/>
</dbReference>
<dbReference type="GO" id="GO:0030897">
    <property type="term" value="C:HOPS complex"/>
    <property type="evidence" value="ECO:0007669"/>
    <property type="project" value="TreeGrafter"/>
</dbReference>
<dbReference type="GO" id="GO:0003779">
    <property type="term" value="F:actin binding"/>
    <property type="evidence" value="ECO:0007669"/>
    <property type="project" value="TreeGrafter"/>
</dbReference>
<dbReference type="STRING" id="4795.A0A225VTS5"/>
<comment type="caution">
    <text evidence="5">The sequence shown here is derived from an EMBL/GenBank/DDBJ whole genome shotgun (WGS) entry which is preliminary data.</text>
</comment>
<dbReference type="InterPro" id="IPR006925">
    <property type="entry name" value="Vps16_C"/>
</dbReference>
<proteinExistence type="inferred from homology"/>
<evidence type="ECO:0000313" key="6">
    <source>
        <dbReference type="Proteomes" id="UP000198211"/>
    </source>
</evidence>
<reference evidence="6" key="1">
    <citation type="submission" date="2017-03" db="EMBL/GenBank/DDBJ databases">
        <title>Phytopthora megakarya and P. palmivora, two closely related causual agents of cacao black pod achieved similar genome size and gene model numbers by different mechanisms.</title>
        <authorList>
            <person name="Ali S."/>
            <person name="Shao J."/>
            <person name="Larry D.J."/>
            <person name="Kronmiller B."/>
            <person name="Shen D."/>
            <person name="Strem M.D."/>
            <person name="Melnick R.L."/>
            <person name="Guiltinan M.J."/>
            <person name="Tyler B.M."/>
            <person name="Meinhardt L.W."/>
            <person name="Bailey B.A."/>
        </authorList>
    </citation>
    <scope>NUCLEOTIDE SEQUENCE [LARGE SCALE GENOMIC DNA]</scope>
    <source>
        <strain evidence="6">zdho120</strain>
    </source>
</reference>
<keyword evidence="6" id="KW-1185">Reference proteome</keyword>
<dbReference type="AlphaFoldDB" id="A0A225VTS5"/>
<feature type="domain" description="Vps16 N-terminal" evidence="4">
    <location>
        <begin position="3"/>
        <end position="406"/>
    </location>
</feature>
<dbReference type="EMBL" id="NBNE01003002">
    <property type="protein sequence ID" value="OWZ08846.1"/>
    <property type="molecule type" value="Genomic_DNA"/>
</dbReference>
<dbReference type="InterPro" id="IPR016534">
    <property type="entry name" value="VPS16"/>
</dbReference>
<dbReference type="GO" id="GO:0016197">
    <property type="term" value="P:endosomal transport"/>
    <property type="evidence" value="ECO:0007669"/>
    <property type="project" value="TreeGrafter"/>
</dbReference>
<dbReference type="GO" id="GO:0005768">
    <property type="term" value="C:endosome"/>
    <property type="evidence" value="ECO:0007669"/>
    <property type="project" value="TreeGrafter"/>
</dbReference>
<evidence type="ECO:0000259" key="4">
    <source>
        <dbReference type="Pfam" id="PF04841"/>
    </source>
</evidence>
<dbReference type="InterPro" id="IPR036322">
    <property type="entry name" value="WD40_repeat_dom_sf"/>
</dbReference>
<dbReference type="GO" id="GO:0042144">
    <property type="term" value="P:vacuole fusion, non-autophagic"/>
    <property type="evidence" value="ECO:0007669"/>
    <property type="project" value="TreeGrafter"/>
</dbReference>
<gene>
    <name evidence="5" type="ORF">PHMEG_00018549</name>
</gene>
<dbReference type="InterPro" id="IPR006926">
    <property type="entry name" value="Vps16_N"/>
</dbReference>
<dbReference type="InterPro" id="IPR038132">
    <property type="entry name" value="Vps16_C_sf"/>
</dbReference>
<evidence type="ECO:0000259" key="3">
    <source>
        <dbReference type="Pfam" id="PF04840"/>
    </source>
</evidence>
<dbReference type="Proteomes" id="UP000198211">
    <property type="component" value="Unassembled WGS sequence"/>
</dbReference>
<accession>A0A225VTS5</accession>
<evidence type="ECO:0000256" key="2">
    <source>
        <dbReference type="PIRNR" id="PIRNR007949"/>
    </source>
</evidence>
<sequence length="893" mass="99056">METEWHTLGKVQYQKWAVYGMTWASEGVTDLRDFVAACAPFGGPVALLRDPKKLVKVASDSPLGRQLLIFNACGRRLGSVDWTPFEDKRETLVGMTWTDELRLLCVFASGSCVAFSMTGDEETRFALLPPGSKDKIATFEAWGGGLVALTEKMALVQVLDVDSVRPKVSLLPDCGLSDSNPPTCMAVLEPKFLKSIYPEVLLGTSNRSLVVVSKDGGANDMKLKESIAAPISAVSIAPNGLFMALFSQDGILTVLNTMMDKKILSFDTQSKASPLSMCWCGEDSVLMYWPSAGLVMVGPYGSWLRFPYSESIVLAQECVVVLRVPTCVENIKGVGSTAPAAMLYQALDAFDSGDAKADEHIRFILSQNALEDAIKDCVDAAGSEFDYAAQTTLLRAASYGKCFVDSAMDASSALPGGTGTGGGNAMMDAELFVDMCRKIRVLNALRQQEVGFPLTVTQFDRLTAEVVVSRLVAMRHHFLALKICEYMKIPTDRVLVHWACEKVKGATSSNVSDEELVALVRKKLKNATLVSYADIANCAERVNRRRLATMFLDLEENASDQVPLLLSMGEFELALRKSLESNNTDLIYMTLFHLERTLPSMDEFRYVLNREPMYAEAVNLMLLYYRATKSSGSPALWTDVASAENDLLLSFKTSEVEEKVTALKDSITKYTNAKLPSHAKLAEEQIELLQEQGKLEEKPENVKRRKLLPSHAKLAEEQIELLQEQGKLEEKPENVKRRKLVGLSISNTMKLLLRDSKYEPKLLPLVAAFAKKFKVPDKRFYRVKIKALAETRQWDALHKFSMEKKTPPCGFKAFAIACLEEGEKQQAENYTARITSVDEKFETLIHLDMYSDALQLAIKLKDPEKLTNVRNLCNDDNICNQADKAAMELGFVS</sequence>
<dbReference type="Gene3D" id="1.10.150.780">
    <property type="entry name" value="Vps16, C-terminal region"/>
    <property type="match status" value="1"/>
</dbReference>
<dbReference type="PANTHER" id="PTHR12811:SF0">
    <property type="entry name" value="VACUOLAR PROTEIN SORTING-ASSOCIATED PROTEIN 16 HOMOLOG"/>
    <property type="match status" value="1"/>
</dbReference>